<evidence type="ECO:0000313" key="1">
    <source>
        <dbReference type="EMBL" id="GIE99339.1"/>
    </source>
</evidence>
<dbReference type="RefSeq" id="WP_203786327.1">
    <property type="nucleotide sequence ID" value="NZ_BOMV01000071.1"/>
</dbReference>
<name>A0A919MY23_9ACTN</name>
<evidence type="ECO:0000313" key="2">
    <source>
        <dbReference type="Proteomes" id="UP000636960"/>
    </source>
</evidence>
<organism evidence="1 2">
    <name type="scientific">Paractinoplanes rishiriensis</name>
    <dbReference type="NCBI Taxonomy" id="1050105"/>
    <lineage>
        <taxon>Bacteria</taxon>
        <taxon>Bacillati</taxon>
        <taxon>Actinomycetota</taxon>
        <taxon>Actinomycetes</taxon>
        <taxon>Micromonosporales</taxon>
        <taxon>Micromonosporaceae</taxon>
        <taxon>Paractinoplanes</taxon>
    </lineage>
</organism>
<dbReference type="EMBL" id="BOMV01000071">
    <property type="protein sequence ID" value="GIE99339.1"/>
    <property type="molecule type" value="Genomic_DNA"/>
</dbReference>
<dbReference type="AlphaFoldDB" id="A0A919MY23"/>
<accession>A0A919MY23</accession>
<sequence>MRRWVGYIVQTVPALHQVRLRGVFLTVGKARPDHYFRIAGLMLFGYGFHLDLMAS</sequence>
<keyword evidence="2" id="KW-1185">Reference proteome</keyword>
<gene>
    <name evidence="1" type="ORF">Ari01nite_68040</name>
</gene>
<dbReference type="Proteomes" id="UP000636960">
    <property type="component" value="Unassembled WGS sequence"/>
</dbReference>
<reference evidence="1" key="1">
    <citation type="submission" date="2021-01" db="EMBL/GenBank/DDBJ databases">
        <title>Whole genome shotgun sequence of Actinoplanes rishiriensis NBRC 108556.</title>
        <authorList>
            <person name="Komaki H."/>
            <person name="Tamura T."/>
        </authorList>
    </citation>
    <scope>NUCLEOTIDE SEQUENCE</scope>
    <source>
        <strain evidence="1">NBRC 108556</strain>
    </source>
</reference>
<comment type="caution">
    <text evidence="1">The sequence shown here is derived from an EMBL/GenBank/DDBJ whole genome shotgun (WGS) entry which is preliminary data.</text>
</comment>
<protein>
    <submittedName>
        <fullName evidence="1">Uncharacterized protein</fullName>
    </submittedName>
</protein>
<proteinExistence type="predicted"/>